<dbReference type="Proteomes" id="UP001151071">
    <property type="component" value="Unassembled WGS sequence"/>
</dbReference>
<gene>
    <name evidence="2" type="ORF">O3V59_13320</name>
</gene>
<evidence type="ECO:0000256" key="1">
    <source>
        <dbReference type="SAM" id="MobiDB-lite"/>
    </source>
</evidence>
<sequence>MENREGLTPADEPAQLQAEFPANGTPLNPVEESWVFSDRAAAPADDLAKAMQQGE</sequence>
<proteinExistence type="predicted"/>
<reference evidence="2" key="1">
    <citation type="submission" date="2022-12" db="EMBL/GenBank/DDBJ databases">
        <title>Draft genome sequence of the thermophilic strain Brevibacillus thermoruber HT42, isolated from Los Humeros, Puebla, Mexico, with biotechnological potential.</title>
        <authorList>
            <person name="Lara Sanchez J."/>
            <person name="Solis Palacios R."/>
            <person name="Bustos Baena A.S."/>
            <person name="Ruz Baez A.E."/>
            <person name="Espinosa Luna G."/>
            <person name="Oliart Ros R.M."/>
        </authorList>
    </citation>
    <scope>NUCLEOTIDE SEQUENCE</scope>
    <source>
        <strain evidence="2">HT42</strain>
    </source>
</reference>
<name>A0A9X3TS84_9BACL</name>
<organism evidence="2 3">
    <name type="scientific">Brevibacillus thermoruber</name>
    <dbReference type="NCBI Taxonomy" id="33942"/>
    <lineage>
        <taxon>Bacteria</taxon>
        <taxon>Bacillati</taxon>
        <taxon>Bacillota</taxon>
        <taxon>Bacilli</taxon>
        <taxon>Bacillales</taxon>
        <taxon>Paenibacillaceae</taxon>
        <taxon>Brevibacillus</taxon>
    </lineage>
</organism>
<accession>A0A9X3TS84</accession>
<keyword evidence="3" id="KW-1185">Reference proteome</keyword>
<comment type="caution">
    <text evidence="2">The sequence shown here is derived from an EMBL/GenBank/DDBJ whole genome shotgun (WGS) entry which is preliminary data.</text>
</comment>
<evidence type="ECO:0000313" key="3">
    <source>
        <dbReference type="Proteomes" id="UP001151071"/>
    </source>
</evidence>
<dbReference type="AlphaFoldDB" id="A0A9X3TS84"/>
<dbReference type="RefSeq" id="WP_156110356.1">
    <property type="nucleotide sequence ID" value="NZ_JAPYYP010000016.1"/>
</dbReference>
<feature type="region of interest" description="Disordered" evidence="1">
    <location>
        <begin position="1"/>
        <end position="30"/>
    </location>
</feature>
<protein>
    <submittedName>
        <fullName evidence="2">Uncharacterized protein</fullName>
    </submittedName>
</protein>
<evidence type="ECO:0000313" key="2">
    <source>
        <dbReference type="EMBL" id="MDA5109345.1"/>
    </source>
</evidence>
<dbReference type="EMBL" id="JAPYYP010000016">
    <property type="protein sequence ID" value="MDA5109345.1"/>
    <property type="molecule type" value="Genomic_DNA"/>
</dbReference>